<dbReference type="InParanoid" id="A0A316VG59"/>
<evidence type="ECO:0000313" key="2">
    <source>
        <dbReference type="Proteomes" id="UP000245771"/>
    </source>
</evidence>
<evidence type="ECO:0000313" key="1">
    <source>
        <dbReference type="EMBL" id="PWN36617.1"/>
    </source>
</evidence>
<proteinExistence type="predicted"/>
<organism evidence="1 2">
    <name type="scientific">Meira miltonrushii</name>
    <dbReference type="NCBI Taxonomy" id="1280837"/>
    <lineage>
        <taxon>Eukaryota</taxon>
        <taxon>Fungi</taxon>
        <taxon>Dikarya</taxon>
        <taxon>Basidiomycota</taxon>
        <taxon>Ustilaginomycotina</taxon>
        <taxon>Exobasidiomycetes</taxon>
        <taxon>Exobasidiales</taxon>
        <taxon>Brachybasidiaceae</taxon>
        <taxon>Meira</taxon>
    </lineage>
</organism>
<dbReference type="GeneID" id="37023319"/>
<dbReference type="OrthoDB" id="3358860at2759"/>
<protein>
    <submittedName>
        <fullName evidence="1">Uncharacterized protein</fullName>
    </submittedName>
</protein>
<name>A0A316VG59_9BASI</name>
<reference evidence="1 2" key="1">
    <citation type="journal article" date="2018" name="Mol. Biol. Evol.">
        <title>Broad Genomic Sampling Reveals a Smut Pathogenic Ancestry of the Fungal Clade Ustilaginomycotina.</title>
        <authorList>
            <person name="Kijpornyongpan T."/>
            <person name="Mondo S.J."/>
            <person name="Barry K."/>
            <person name="Sandor L."/>
            <person name="Lee J."/>
            <person name="Lipzen A."/>
            <person name="Pangilinan J."/>
            <person name="LaButti K."/>
            <person name="Hainaut M."/>
            <person name="Henrissat B."/>
            <person name="Grigoriev I.V."/>
            <person name="Spatafora J.W."/>
            <person name="Aime M.C."/>
        </authorList>
    </citation>
    <scope>NUCLEOTIDE SEQUENCE [LARGE SCALE GENOMIC DNA]</scope>
    <source>
        <strain evidence="1 2">MCA 3882</strain>
    </source>
</reference>
<accession>A0A316VG59</accession>
<dbReference type="EMBL" id="KZ819602">
    <property type="protein sequence ID" value="PWN36617.1"/>
    <property type="molecule type" value="Genomic_DNA"/>
</dbReference>
<dbReference type="RefSeq" id="XP_025356919.1">
    <property type="nucleotide sequence ID" value="XM_025501538.1"/>
</dbReference>
<dbReference type="Proteomes" id="UP000245771">
    <property type="component" value="Unassembled WGS sequence"/>
</dbReference>
<gene>
    <name evidence="1" type="ORF">FA14DRAFT_186820</name>
</gene>
<dbReference type="AlphaFoldDB" id="A0A316VG59"/>
<sequence>MGTITGTYDVIIVAFHLPRQQILQLLPESVKQKEQEKTFSDIPTSVTQAVLKADAANKFDSKQDHLVVLQLGYQMSTGPGPDWLPKLSFSECKLEVPFLQHPSGKSKKPLTYKQTILFSNLLIKIGSTMSGITSKLAEFEPGASPSIFAPEADIIQYDAEDYLASKSTRQSDIDKTSPSWEFFKNHSQDWWFAVGTEDKVQSFDFELDNPLIGPEAYKVEVALNLAAFAPESSSDTNSLSEIKFEGLGWRSRAKFVSKASDINQLE</sequence>
<keyword evidence="2" id="KW-1185">Reference proteome</keyword>